<dbReference type="NCBIfam" id="TIGR01285">
    <property type="entry name" value="nifN"/>
    <property type="match status" value="1"/>
</dbReference>
<dbReference type="InterPro" id="IPR005975">
    <property type="entry name" value="Nase_Mo-Fe_CF"/>
</dbReference>
<keyword evidence="9" id="KW-1185">Reference proteome</keyword>
<evidence type="ECO:0000313" key="8">
    <source>
        <dbReference type="EMBL" id="AIQ57932.1"/>
    </source>
</evidence>
<dbReference type="PANTHER" id="PTHR33712:SF7">
    <property type="entry name" value="LIGHT-INDEPENDENT PROTOCHLOROPHYLLIDE REDUCTASE SUBUNIT B"/>
    <property type="match status" value="1"/>
</dbReference>
<proteinExistence type="inferred from homology"/>
<evidence type="ECO:0000256" key="1">
    <source>
        <dbReference type="ARBA" id="ARBA00003171"/>
    </source>
</evidence>
<dbReference type="UniPathway" id="UPA00782"/>
<comment type="function">
    <text evidence="1">This protein may play a role in the biosynthesis of the prosthetic group of nitrogenase (FeMo cofactor).</text>
</comment>
<gene>
    <name evidence="8" type="ORF">PBOR_14110</name>
</gene>
<dbReference type="EMBL" id="CP009285">
    <property type="protein sequence ID" value="AIQ57932.1"/>
    <property type="molecule type" value="Genomic_DNA"/>
</dbReference>
<dbReference type="HOGENOM" id="CLU_025876_2_0_9"/>
<dbReference type="Proteomes" id="UP000029518">
    <property type="component" value="Chromosome"/>
</dbReference>
<dbReference type="InterPro" id="IPR050152">
    <property type="entry name" value="ChlB/BchB/BchZ"/>
</dbReference>
<reference evidence="8" key="1">
    <citation type="submission" date="2014-08" db="EMBL/GenBank/DDBJ databases">
        <title>Comparative genomics of the Paenibacillus odorifer group.</title>
        <authorList>
            <person name="den Bakker H.C."/>
            <person name="Tsai Y.-C.Y.-C."/>
            <person name="Martin N."/>
            <person name="Korlach J."/>
            <person name="Wiedmann M."/>
        </authorList>
    </citation>
    <scope>NUCLEOTIDE SEQUENCE [LARGE SCALE GENOMIC DNA]</scope>
    <source>
        <strain evidence="8">DSM 13188</strain>
    </source>
</reference>
<comment type="similarity">
    <text evidence="3 6">Belongs to the NifD/NifK/NifE/NifN family.</text>
</comment>
<evidence type="ECO:0000259" key="7">
    <source>
        <dbReference type="Pfam" id="PF00148"/>
    </source>
</evidence>
<dbReference type="InterPro" id="IPR000510">
    <property type="entry name" value="Nase/OxRdtase_comp1"/>
</dbReference>
<dbReference type="OrthoDB" id="9800746at2"/>
<organism evidence="8 9">
    <name type="scientific">Paenibacillus borealis</name>
    <dbReference type="NCBI Taxonomy" id="160799"/>
    <lineage>
        <taxon>Bacteria</taxon>
        <taxon>Bacillati</taxon>
        <taxon>Bacillota</taxon>
        <taxon>Bacilli</taxon>
        <taxon>Bacillales</taxon>
        <taxon>Paenibacillaceae</taxon>
        <taxon>Paenibacillus</taxon>
    </lineage>
</organism>
<dbReference type="KEGG" id="pbd:PBOR_14110"/>
<feature type="domain" description="Nitrogenase/oxidoreductase component 1" evidence="7">
    <location>
        <begin position="20"/>
        <end position="431"/>
    </location>
</feature>
<dbReference type="PROSITE" id="PS00699">
    <property type="entry name" value="NITROGENASE_1_1"/>
    <property type="match status" value="1"/>
</dbReference>
<comment type="pathway">
    <text evidence="2">Cofactor biosynthesis; Fe-Mo cofactor biosynthesis.</text>
</comment>
<dbReference type="InterPro" id="IPR000318">
    <property type="entry name" value="Nase_comp1_CS"/>
</dbReference>
<evidence type="ECO:0000256" key="2">
    <source>
        <dbReference type="ARBA" id="ARBA00005155"/>
    </source>
</evidence>
<dbReference type="SUPFAM" id="SSF53807">
    <property type="entry name" value="Helical backbone' metal receptor"/>
    <property type="match status" value="1"/>
</dbReference>
<protein>
    <recommendedName>
        <fullName evidence="4">Nitrogenase iron-molybdenum cofactor biosynthesis protein NifN</fullName>
    </recommendedName>
</protein>
<sequence length="438" mass="48485">MARPERSTAKPLSINPFQTSQAIGGVLALQGIFRSIPVLHGAQGCAESVQTVLSRHFREPISIQNIAIHEQNLIFGGGEGIREMIRHVMSRHNPDVIALVGTSLTKVVGEDLLGIADDYFRHNKEMFKDKLMFGLYLPDYEGSMESGYAKTVFSVIQKIMQSGRKTVRKKKRNRINLLPGAHMTPGDVMELKEIIASFDLEVIVLPDLSSSLTGHLMTGHTALSRGGVPLDYMREMLASAYTVALGKSMEPCARLLHEGLQIPYLVFNGVTGLRESDEFFLFLRQFSQSEGENKYRWQRQFLLDCMLDTRSVFRGRRIAAALEPDHLVALYQCLSELGIRSFRSVISAPSPSVDALPEVPLLGDLDDLERIAAAGADLWISNSYGQQTARNNNIPYIPLGFPVFNRFGAAARTTAGYRGTAELLNDLANTLNSKGRIS</sequence>
<accession>A0A089LAW9</accession>
<evidence type="ECO:0000313" key="9">
    <source>
        <dbReference type="Proteomes" id="UP000029518"/>
    </source>
</evidence>
<keyword evidence="5 6" id="KW-0535">Nitrogen fixation</keyword>
<dbReference type="Gene3D" id="3.40.50.1980">
    <property type="entry name" value="Nitrogenase molybdenum iron protein domain"/>
    <property type="match status" value="3"/>
</dbReference>
<dbReference type="GO" id="GO:0065003">
    <property type="term" value="P:protein-containing complex assembly"/>
    <property type="evidence" value="ECO:0007669"/>
    <property type="project" value="InterPro"/>
</dbReference>
<evidence type="ECO:0000256" key="6">
    <source>
        <dbReference type="RuleBase" id="RU004021"/>
    </source>
</evidence>
<evidence type="ECO:0000256" key="4">
    <source>
        <dbReference type="ARBA" id="ARBA00013282"/>
    </source>
</evidence>
<dbReference type="PANTHER" id="PTHR33712">
    <property type="entry name" value="LIGHT-INDEPENDENT PROTOCHLOROPHYLLIDE REDUCTASE SUBUNIT B"/>
    <property type="match status" value="1"/>
</dbReference>
<dbReference type="RefSeq" id="WP_042212376.1">
    <property type="nucleotide sequence ID" value="NZ_CP009285.1"/>
</dbReference>
<name>A0A089LAW9_PAEBO</name>
<dbReference type="AlphaFoldDB" id="A0A089LAW9"/>
<dbReference type="GO" id="GO:0016163">
    <property type="term" value="F:nitrogenase activity"/>
    <property type="evidence" value="ECO:0007669"/>
    <property type="project" value="InterPro"/>
</dbReference>
<evidence type="ECO:0000256" key="5">
    <source>
        <dbReference type="ARBA" id="ARBA00023231"/>
    </source>
</evidence>
<dbReference type="Pfam" id="PF00148">
    <property type="entry name" value="Oxidored_nitro"/>
    <property type="match status" value="1"/>
</dbReference>
<evidence type="ECO:0000256" key="3">
    <source>
        <dbReference type="ARBA" id="ARBA00011002"/>
    </source>
</evidence>